<keyword evidence="1" id="KW-0805">Transcription regulation</keyword>
<dbReference type="Pfam" id="PF00392">
    <property type="entry name" value="GntR"/>
    <property type="match status" value="1"/>
</dbReference>
<dbReference type="PANTHER" id="PTHR43537:SF41">
    <property type="entry name" value="TRANSCRIPTIONAL REGULATORY PROTEIN"/>
    <property type="match status" value="1"/>
</dbReference>
<dbReference type="GO" id="GO:0003700">
    <property type="term" value="F:DNA-binding transcription factor activity"/>
    <property type="evidence" value="ECO:0007669"/>
    <property type="project" value="InterPro"/>
</dbReference>
<dbReference type="InterPro" id="IPR036390">
    <property type="entry name" value="WH_DNA-bd_sf"/>
</dbReference>
<dbReference type="PANTHER" id="PTHR43537">
    <property type="entry name" value="TRANSCRIPTIONAL REGULATOR, GNTR FAMILY"/>
    <property type="match status" value="1"/>
</dbReference>
<keyword evidence="2 5" id="KW-0238">DNA-binding</keyword>
<reference evidence="5 6" key="1">
    <citation type="submission" date="2020-08" db="EMBL/GenBank/DDBJ databases">
        <title>Genomic Encyclopedia of Type Strains, Phase IV (KMG-IV): sequencing the most valuable type-strain genomes for metagenomic binning, comparative biology and taxonomic classification.</title>
        <authorList>
            <person name="Goeker M."/>
        </authorList>
    </citation>
    <scope>NUCLEOTIDE SEQUENCE [LARGE SCALE GENOMIC DNA]</scope>
    <source>
        <strain evidence="5 6">DSM 11590</strain>
    </source>
</reference>
<dbReference type="Gene3D" id="1.20.120.530">
    <property type="entry name" value="GntR ligand-binding domain-like"/>
    <property type="match status" value="1"/>
</dbReference>
<dbReference type="SMART" id="SM00895">
    <property type="entry name" value="FCD"/>
    <property type="match status" value="1"/>
</dbReference>
<dbReference type="SUPFAM" id="SSF48008">
    <property type="entry name" value="GntR ligand-binding domain-like"/>
    <property type="match status" value="1"/>
</dbReference>
<protein>
    <submittedName>
        <fullName evidence="5">DNA-binding GntR family transcriptional regulator</fullName>
    </submittedName>
</protein>
<dbReference type="Proteomes" id="UP000544872">
    <property type="component" value="Unassembled WGS sequence"/>
</dbReference>
<organism evidence="5 6">
    <name type="scientific">Novispirillum itersonii</name>
    <name type="common">Aquaspirillum itersonii</name>
    <dbReference type="NCBI Taxonomy" id="189"/>
    <lineage>
        <taxon>Bacteria</taxon>
        <taxon>Pseudomonadati</taxon>
        <taxon>Pseudomonadota</taxon>
        <taxon>Alphaproteobacteria</taxon>
        <taxon>Rhodospirillales</taxon>
        <taxon>Novispirillaceae</taxon>
        <taxon>Novispirillum</taxon>
    </lineage>
</organism>
<feature type="domain" description="HTH gntR-type" evidence="4">
    <location>
        <begin position="5"/>
        <end position="72"/>
    </location>
</feature>
<keyword evidence="6" id="KW-1185">Reference proteome</keyword>
<dbReference type="CDD" id="cd07377">
    <property type="entry name" value="WHTH_GntR"/>
    <property type="match status" value="1"/>
</dbReference>
<keyword evidence="3" id="KW-0804">Transcription</keyword>
<dbReference type="InterPro" id="IPR008920">
    <property type="entry name" value="TF_FadR/GntR_C"/>
</dbReference>
<dbReference type="Pfam" id="PF07729">
    <property type="entry name" value="FCD"/>
    <property type="match status" value="1"/>
</dbReference>
<name>A0A7W9ZJE0_NOVIT</name>
<dbReference type="PROSITE" id="PS50949">
    <property type="entry name" value="HTH_GNTR"/>
    <property type="match status" value="1"/>
</dbReference>
<evidence type="ECO:0000259" key="4">
    <source>
        <dbReference type="PROSITE" id="PS50949"/>
    </source>
</evidence>
<comment type="caution">
    <text evidence="5">The sequence shown here is derived from an EMBL/GenBank/DDBJ whole genome shotgun (WGS) entry which is preliminary data.</text>
</comment>
<evidence type="ECO:0000313" key="6">
    <source>
        <dbReference type="Proteomes" id="UP000544872"/>
    </source>
</evidence>
<evidence type="ECO:0000256" key="3">
    <source>
        <dbReference type="ARBA" id="ARBA00023163"/>
    </source>
</evidence>
<evidence type="ECO:0000256" key="1">
    <source>
        <dbReference type="ARBA" id="ARBA00023015"/>
    </source>
</evidence>
<dbReference type="RefSeq" id="WP_184264059.1">
    <property type="nucleotide sequence ID" value="NZ_JACIIX010000010.1"/>
</dbReference>
<dbReference type="GO" id="GO:0003677">
    <property type="term" value="F:DNA binding"/>
    <property type="evidence" value="ECO:0007669"/>
    <property type="project" value="UniProtKB-KW"/>
</dbReference>
<dbReference type="InterPro" id="IPR011711">
    <property type="entry name" value="GntR_C"/>
</dbReference>
<evidence type="ECO:0000313" key="5">
    <source>
        <dbReference type="EMBL" id="MBB6211239.1"/>
    </source>
</evidence>
<gene>
    <name evidence="5" type="ORF">FHS48_002676</name>
</gene>
<dbReference type="InterPro" id="IPR036388">
    <property type="entry name" value="WH-like_DNA-bd_sf"/>
</dbReference>
<dbReference type="SMART" id="SM00345">
    <property type="entry name" value="HTH_GNTR"/>
    <property type="match status" value="1"/>
</dbReference>
<sequence>MLKRQTMTEGLTDLLRKAILSGEIPEGTQLRQDAIARQYDVSRIPVREALRQLEAEGLIVSHAHRSSIVASLSLSDIDEIFEIRSILEPHLLVLSLPNLTAADFAAADAVLTEYDAALAAGDVGSWGDLNWRFHGILCGAAGRPQTWAVVNGLQRKIDRYTRMQLHYTDGVVKAQTEHRALLDLCSSGKAEQAAAHLAVHIREAGQALRDFLRQHAGKE</sequence>
<dbReference type="PRINTS" id="PR00035">
    <property type="entry name" value="HTHGNTR"/>
</dbReference>
<dbReference type="Gene3D" id="1.10.10.10">
    <property type="entry name" value="Winged helix-like DNA-binding domain superfamily/Winged helix DNA-binding domain"/>
    <property type="match status" value="1"/>
</dbReference>
<evidence type="ECO:0000256" key="2">
    <source>
        <dbReference type="ARBA" id="ARBA00023125"/>
    </source>
</evidence>
<proteinExistence type="predicted"/>
<accession>A0A7W9ZJE0</accession>
<dbReference type="AlphaFoldDB" id="A0A7W9ZJE0"/>
<dbReference type="EMBL" id="JACIIX010000010">
    <property type="protein sequence ID" value="MBB6211239.1"/>
    <property type="molecule type" value="Genomic_DNA"/>
</dbReference>
<dbReference type="SUPFAM" id="SSF46785">
    <property type="entry name" value="Winged helix' DNA-binding domain"/>
    <property type="match status" value="1"/>
</dbReference>
<dbReference type="InterPro" id="IPR000524">
    <property type="entry name" value="Tscrpt_reg_HTH_GntR"/>
</dbReference>